<dbReference type="Proteomes" id="UP000694018">
    <property type="component" value="Chromosome"/>
</dbReference>
<evidence type="ECO:0000313" key="7">
    <source>
        <dbReference type="EMBL" id="QXJ28191.1"/>
    </source>
</evidence>
<accession>A0A8F5BMV3</accession>
<name>A0A8F5BMV3_SACSH</name>
<dbReference type="InterPro" id="IPR018538">
    <property type="entry name" value="HerA_barrel_dom"/>
</dbReference>
<dbReference type="InterPro" id="IPR002789">
    <property type="entry name" value="HerA_central"/>
</dbReference>
<dbReference type="InterPro" id="IPR008571">
    <property type="entry name" value="HerA-like"/>
</dbReference>
<comment type="catalytic activity">
    <reaction evidence="3">
        <text>ATP + H2O = ADP + phosphate + H(+)</text>
        <dbReference type="Rhea" id="RHEA:13065"/>
        <dbReference type="ChEBI" id="CHEBI:15377"/>
        <dbReference type="ChEBI" id="CHEBI:15378"/>
        <dbReference type="ChEBI" id="CHEBI:30616"/>
        <dbReference type="ChEBI" id="CHEBI:43474"/>
        <dbReference type="ChEBI" id="CHEBI:456216"/>
        <dbReference type="EC" id="5.6.2.3"/>
    </reaction>
</comment>
<keyword evidence="7" id="KW-0378">Hydrolase</keyword>
<dbReference type="Gene3D" id="3.40.50.300">
    <property type="entry name" value="P-loop containing nucleotide triphosphate hydrolases"/>
    <property type="match status" value="2"/>
</dbReference>
<dbReference type="PANTHER" id="PTHR42957">
    <property type="entry name" value="HELICASE MJ1565-RELATED"/>
    <property type="match status" value="1"/>
</dbReference>
<dbReference type="PANTHER" id="PTHR42957:SF1">
    <property type="entry name" value="HELICASE MJ1565-RELATED"/>
    <property type="match status" value="1"/>
</dbReference>
<feature type="domain" description="Helicase HerA barrel" evidence="6">
    <location>
        <begin position="3"/>
        <end position="84"/>
    </location>
</feature>
<sequence length="500" mass="56484">MIIGYVIGQATTQEALILAERPVRLGTYVVLEYDNVKALGLITNVTRGSPMLDDNMNDIEIVQRLKQFNNSIPVYTKAKVKMLCDMNNHFLMPDIPPFAGTPAREAEDEELKSIYSQDGQIRIGSLIGKNVEVKLNINSFARHLAILAATGSGKSNTVAVLSQRISELGGSVLIFDYHGEYYDSDIKNLNRIEPKLNPLYMTPREFSTLLEIRENAIIQYRILRRAFIKVTNEIREKLKEGQIPFSTLNSQFYELMRDELETQGNSDKKSSAKDEVLNKFEEFMDRYSNVIDLTSSDIIEKVKRGKVNVVSLTQLDEDSMDAVVSHYLRRILDSRKDFKRSKNSGLKFPIIAVIEEAHVFLSKNENTLTKYWASRIAREGRKFGVGLTIVSQRPKGLDENILSQMTNKIILKIIEPTDKKYILESSDNLSEDLAEQLSSLDVGEAIIIGKIVKLPAVVKIDMFEGKLLGSDPDMIGEWKRAEENERIAKGFADFGTEIGD</sequence>
<comment type="similarity">
    <text evidence="1">Belongs to the HerA family.</text>
</comment>
<dbReference type="KEGG" id="sshi:J5U23_01059"/>
<dbReference type="Pfam" id="PF09378">
    <property type="entry name" value="HAS-barrel"/>
    <property type="match status" value="1"/>
</dbReference>
<keyword evidence="7" id="KW-0347">Helicase</keyword>
<dbReference type="RefSeq" id="WP_012710244.1">
    <property type="nucleotide sequence ID" value="NZ_CP077717.1"/>
</dbReference>
<dbReference type="EMBL" id="CP077717">
    <property type="protein sequence ID" value="QXJ28191.1"/>
    <property type="molecule type" value="Genomic_DNA"/>
</dbReference>
<dbReference type="GO" id="GO:0043139">
    <property type="term" value="F:5'-3' DNA helicase activity"/>
    <property type="evidence" value="ECO:0007669"/>
    <property type="project" value="UniProtKB-EC"/>
</dbReference>
<evidence type="ECO:0000256" key="4">
    <source>
        <dbReference type="ARBA" id="ARBA00048988"/>
    </source>
</evidence>
<comment type="catalytic activity">
    <reaction evidence="4">
        <text>ATP + H2O = ADP + phosphate + H(+)</text>
        <dbReference type="Rhea" id="RHEA:13065"/>
        <dbReference type="ChEBI" id="CHEBI:15377"/>
        <dbReference type="ChEBI" id="CHEBI:15378"/>
        <dbReference type="ChEBI" id="CHEBI:30616"/>
        <dbReference type="ChEBI" id="CHEBI:43474"/>
        <dbReference type="ChEBI" id="CHEBI:456216"/>
        <dbReference type="EC" id="5.6.2.4"/>
    </reaction>
</comment>
<gene>
    <name evidence="7" type="ORF">J5U23_01059</name>
</gene>
<reference evidence="7" key="1">
    <citation type="journal article" date="2021" name="Environ. Microbiol.">
        <title>New insights into the diversity and evolution of the archaeal mobilome from three complete genomes of Saccharolobus shibatae.</title>
        <authorList>
            <person name="Medvedeva S."/>
            <person name="Brandt D."/>
            <person name="Cvirkaite-Krupovic V."/>
            <person name="Liu Y."/>
            <person name="Severinov K."/>
            <person name="Ishino S."/>
            <person name="Ishino Y."/>
            <person name="Prangishvili D."/>
            <person name="Kalinowski J."/>
            <person name="Krupovic M."/>
        </authorList>
    </citation>
    <scope>NUCLEOTIDE SEQUENCE</scope>
    <source>
        <strain evidence="7">B12</strain>
    </source>
</reference>
<dbReference type="GO" id="GO:0043138">
    <property type="term" value="F:3'-5' DNA helicase activity"/>
    <property type="evidence" value="ECO:0007669"/>
    <property type="project" value="UniProtKB-EC"/>
</dbReference>
<keyword evidence="7" id="KW-0067">ATP-binding</keyword>
<evidence type="ECO:0000313" key="8">
    <source>
        <dbReference type="Proteomes" id="UP000694018"/>
    </source>
</evidence>
<evidence type="ECO:0000256" key="1">
    <source>
        <dbReference type="ARBA" id="ARBA00007816"/>
    </source>
</evidence>
<dbReference type="SUPFAM" id="SSF52540">
    <property type="entry name" value="P-loop containing nucleoside triphosphate hydrolases"/>
    <property type="match status" value="1"/>
</dbReference>
<dbReference type="InterPro" id="IPR027417">
    <property type="entry name" value="P-loop_NTPase"/>
</dbReference>
<keyword evidence="7" id="KW-0547">Nucleotide-binding</keyword>
<protein>
    <submittedName>
        <fullName evidence="7">Bipolar DNA helicase HerA</fullName>
    </submittedName>
</protein>
<comment type="catalytic activity">
    <reaction evidence="2">
        <text>Couples ATP hydrolysis with the unwinding of duplex DNA by translocating in the 3'-5' direction.</text>
        <dbReference type="EC" id="5.6.2.4"/>
    </reaction>
</comment>
<dbReference type="AlphaFoldDB" id="A0A8F5BMV3"/>
<proteinExistence type="inferred from homology"/>
<feature type="domain" description="Helicase HerA central" evidence="5">
    <location>
        <begin position="121"/>
        <end position="331"/>
    </location>
</feature>
<evidence type="ECO:0000256" key="3">
    <source>
        <dbReference type="ARBA" id="ARBA00048954"/>
    </source>
</evidence>
<dbReference type="Pfam" id="PF01935">
    <property type="entry name" value="DUF87"/>
    <property type="match status" value="1"/>
</dbReference>
<evidence type="ECO:0000259" key="5">
    <source>
        <dbReference type="Pfam" id="PF01935"/>
    </source>
</evidence>
<dbReference type="NCBIfam" id="NF040937">
    <property type="entry name" value="HerA_Thermprot"/>
    <property type="match status" value="1"/>
</dbReference>
<dbReference type="GeneID" id="84051829"/>
<dbReference type="OrthoDB" id="107033at2157"/>
<organism evidence="7 8">
    <name type="scientific">Saccharolobus shibatae (strain ATCC 51178 / DSM 5389 / JCM 8931 / NBRC 15437 / B12)</name>
    <name type="common">Sulfolobus shibatae</name>
    <dbReference type="NCBI Taxonomy" id="523848"/>
    <lineage>
        <taxon>Archaea</taxon>
        <taxon>Thermoproteota</taxon>
        <taxon>Thermoprotei</taxon>
        <taxon>Sulfolobales</taxon>
        <taxon>Sulfolobaceae</taxon>
        <taxon>Saccharolobus</taxon>
    </lineage>
</organism>
<dbReference type="InterPro" id="IPR053460">
    <property type="entry name" value="DSB_Repair_Helicase"/>
</dbReference>
<evidence type="ECO:0000256" key="2">
    <source>
        <dbReference type="ARBA" id="ARBA00034617"/>
    </source>
</evidence>
<evidence type="ECO:0000259" key="6">
    <source>
        <dbReference type="Pfam" id="PF09378"/>
    </source>
</evidence>